<feature type="compositionally biased region" description="Basic and acidic residues" evidence="5">
    <location>
        <begin position="1258"/>
        <end position="1275"/>
    </location>
</feature>
<dbReference type="Proteomes" id="UP000324800">
    <property type="component" value="Unassembled WGS sequence"/>
</dbReference>
<feature type="compositionally biased region" description="Basic and acidic residues" evidence="5">
    <location>
        <begin position="1013"/>
        <end position="1024"/>
    </location>
</feature>
<feature type="compositionally biased region" description="Basic and acidic residues" evidence="5">
    <location>
        <begin position="1299"/>
        <end position="1333"/>
    </location>
</feature>
<dbReference type="PANTHER" id="PTHR24107">
    <property type="entry name" value="YNEIN REGULATORY COMPLEX SUBUNIT 5"/>
    <property type="match status" value="1"/>
</dbReference>
<dbReference type="InterPro" id="IPR052410">
    <property type="entry name" value="DRC5"/>
</dbReference>
<dbReference type="EMBL" id="SNRW01000357">
    <property type="protein sequence ID" value="KAA6401640.1"/>
    <property type="molecule type" value="Genomic_DNA"/>
</dbReference>
<evidence type="ECO:0000256" key="3">
    <source>
        <dbReference type="ARBA" id="ARBA00023212"/>
    </source>
</evidence>
<dbReference type="SUPFAM" id="SSF52047">
    <property type="entry name" value="RNI-like"/>
    <property type="match status" value="1"/>
</dbReference>
<keyword evidence="4" id="KW-0175">Coiled coil</keyword>
<reference evidence="6 7" key="1">
    <citation type="submission" date="2019-03" db="EMBL/GenBank/DDBJ databases">
        <title>Single cell metagenomics reveals metabolic interactions within the superorganism composed of flagellate Streblomastix strix and complex community of Bacteroidetes bacteria on its surface.</title>
        <authorList>
            <person name="Treitli S.C."/>
            <person name="Kolisko M."/>
            <person name="Husnik F."/>
            <person name="Keeling P."/>
            <person name="Hampl V."/>
        </authorList>
    </citation>
    <scope>NUCLEOTIDE SEQUENCE [LARGE SCALE GENOMIC DNA]</scope>
    <source>
        <strain evidence="6">ST1C</strain>
    </source>
</reference>
<feature type="compositionally biased region" description="Polar residues" evidence="5">
    <location>
        <begin position="1176"/>
        <end position="1193"/>
    </location>
</feature>
<evidence type="ECO:0000313" key="7">
    <source>
        <dbReference type="Proteomes" id="UP000324800"/>
    </source>
</evidence>
<feature type="compositionally biased region" description="Acidic residues" evidence="5">
    <location>
        <begin position="1001"/>
        <end position="1012"/>
    </location>
</feature>
<evidence type="ECO:0000256" key="4">
    <source>
        <dbReference type="SAM" id="Coils"/>
    </source>
</evidence>
<comment type="subcellular location">
    <subcellularLocation>
        <location evidence="1">Cytoplasm</location>
        <location evidence="1">Cytoskeleton</location>
    </subcellularLocation>
</comment>
<dbReference type="GO" id="GO:0005856">
    <property type="term" value="C:cytoskeleton"/>
    <property type="evidence" value="ECO:0007669"/>
    <property type="project" value="UniProtKB-SubCell"/>
</dbReference>
<protein>
    <recommendedName>
        <fullName evidence="8">Leucine Rich Repeat family protein</fullName>
    </recommendedName>
</protein>
<dbReference type="PANTHER" id="PTHR24107:SF2">
    <property type="entry name" value="NLR FAMILY CARD DOMAIN CONTAINING 3"/>
    <property type="match status" value="1"/>
</dbReference>
<comment type="caution">
    <text evidence="6">The sequence shown here is derived from an EMBL/GenBank/DDBJ whole genome shotgun (WGS) entry which is preliminary data.</text>
</comment>
<evidence type="ECO:0000256" key="1">
    <source>
        <dbReference type="ARBA" id="ARBA00004245"/>
    </source>
</evidence>
<gene>
    <name evidence="6" type="ORF">EZS28_002833</name>
</gene>
<feature type="region of interest" description="Disordered" evidence="5">
    <location>
        <begin position="1089"/>
        <end position="1201"/>
    </location>
</feature>
<dbReference type="SMART" id="SM00368">
    <property type="entry name" value="LRR_RI"/>
    <property type="match status" value="5"/>
</dbReference>
<feature type="compositionally biased region" description="Polar residues" evidence="5">
    <location>
        <begin position="1247"/>
        <end position="1257"/>
    </location>
</feature>
<feature type="compositionally biased region" description="Acidic residues" evidence="5">
    <location>
        <begin position="1142"/>
        <end position="1151"/>
    </location>
</feature>
<feature type="compositionally biased region" description="Acidic residues" evidence="5">
    <location>
        <begin position="1105"/>
        <end position="1120"/>
    </location>
</feature>
<feature type="region of interest" description="Disordered" evidence="5">
    <location>
        <begin position="985"/>
        <end position="1031"/>
    </location>
</feature>
<dbReference type="Gene3D" id="3.80.10.10">
    <property type="entry name" value="Ribonuclease Inhibitor"/>
    <property type="match status" value="3"/>
</dbReference>
<organism evidence="6 7">
    <name type="scientific">Streblomastix strix</name>
    <dbReference type="NCBI Taxonomy" id="222440"/>
    <lineage>
        <taxon>Eukaryota</taxon>
        <taxon>Metamonada</taxon>
        <taxon>Preaxostyla</taxon>
        <taxon>Oxymonadida</taxon>
        <taxon>Streblomastigidae</taxon>
        <taxon>Streblomastix</taxon>
    </lineage>
</organism>
<dbReference type="InterPro" id="IPR032675">
    <property type="entry name" value="LRR_dom_sf"/>
</dbReference>
<evidence type="ECO:0008006" key="8">
    <source>
        <dbReference type="Google" id="ProtNLM"/>
    </source>
</evidence>
<evidence type="ECO:0000256" key="2">
    <source>
        <dbReference type="ARBA" id="ARBA00022490"/>
    </source>
</evidence>
<feature type="compositionally biased region" description="Polar residues" evidence="5">
    <location>
        <begin position="1372"/>
        <end position="1381"/>
    </location>
</feature>
<sequence length="1523" mass="173235">MYIIIANKDILECFISYTPQIPHTDDVETNENTFIHSKENDNQVTILFDPVIRRGIIRMEVLNVKDLQGVGIADDSVHYGQDERPSSVGWNKIVYYYWNGNIHHIGDEIEGNSDFDDPGHRITLEMTVLLQGSEEGAQNACSAYIQICTLTPVPPILEFVNTLNDPFGFRCDLSNRGEPIKDIDIKCIAQALVNGSLIAHLDLEGNQISSIGLSALFQGESNRTQTPFHLKRVNFSSNPLGAQSIDNLQESIRKQFLSAASNISPSIQSPPYGRFSSLTVLSLRNTKLGDRGAEIIARLLNFHLFFDTKTSSNAQSVLTASVTSANSLVCQLLSLDLSENGIGDEGAAALAGALITDSLTQSPPSFQYPNQQQQSSQSSLPSKLPLQSLNLSNNNIGNDGACSLAQALRVNKYIKSLNLDSNVIGDMGIIAISQSLLPQYSQQLCNINECDVGWKSHIIYLLIKIEYRKHSNLLQYGLYKRLFIDVSNDEAGILIGEAIRKSISVVDLSTSVFGQAIGNKTGAITVVNTPRKQLLLQFHESVAAQLQGVSIQLPSSSSSPFYPFSTPLFASNLPQNVVEEIQLSLRLNRFIAAQRLLSAKLKKTEAFSKLYQVENINNQQQIKDPYASVYQQSQPQLLSNAEANFNNINIDSIEQDQDDIQYQLEYNQLDDCFIDDFHSETRSWCSSEIERQWSWQNEGLGVGDVFSPQQLNYLQQRDKETGGITGRTLDTYMNETMRDQGKKGVNNQNYRKDQMKNSLLNQTQMNQTQSTAIVQKGSQQQNNVKIIGTKEMIEKWIDDVLYAGKEQEAIRSLLIAMIEKMKTLVVTNNVSQMMQQAQDIASQRYQQQIMQQQQNLQQQNPEQQRLTIQLLKDALEALEQRVNQTLSSVEVDIAAATALSTHQDLSIIENQAQLIVPVIVKEIGQKGAYAAVQKSEELLGTIVKESVLQEMKKQEQKALDRMAQGTIPIIEERMATLIEERILGPLRDEEREEEQRKKEQDIEDQIDQEDELDKYNRGKQDQKKRDRIRRNILGRLAKAADAMKAKKRKQEMNESEAQLFDRFKEICLQVVGEALPEIFDDELQRIDGKQRKQKQRQSNNQSIEDQYEPDEQSSGDLDDDMQIHRTKSPNLKQDDRQKEGKDDYDDEEEGSGEYRQYRSPDHTPTKQNERPPNFVSFFTPSQSSPQYREQMNQPALRGEVAEALKGFDERIKNIEKKLGGMKDGDDDEQEEDDNDYKSSSSKYKSNQIPSQLQSRVSQIEKKIDDMQRDIEEQERRRKKEKPLDESSPTLLKKSGGLDNIKERELEKEKEKQRKDYDRLQQDQRSTKRQVDELDDKIKDIISEQRNMTRIITQFKEQISHQTSSQTSQSQSDLTDIMSSIRSHTRRLDSTEDKIVEMTKQMKQLEQLDQQRLDIISKDKVKEQTSSKGLEQSSYVLMENNTSNLVDMDPKLQKIRDELREMATQTIRVLSKKVMKDSLAVNERVQQMELRLRELEETMKSDMEATIVATMKIMQGEQSQPGSG</sequence>
<feature type="region of interest" description="Disordered" evidence="5">
    <location>
        <begin position="1215"/>
        <end position="1333"/>
    </location>
</feature>
<feature type="compositionally biased region" description="Basic and acidic residues" evidence="5">
    <location>
        <begin position="1155"/>
        <end position="1169"/>
    </location>
</feature>
<accession>A0A5J4X360</accession>
<keyword evidence="3" id="KW-0206">Cytoskeleton</keyword>
<dbReference type="InterPro" id="IPR001611">
    <property type="entry name" value="Leu-rich_rpt"/>
</dbReference>
<name>A0A5J4X360_9EUKA</name>
<feature type="compositionally biased region" description="Acidic residues" evidence="5">
    <location>
        <begin position="1224"/>
        <end position="1234"/>
    </location>
</feature>
<evidence type="ECO:0000256" key="5">
    <source>
        <dbReference type="SAM" id="MobiDB-lite"/>
    </source>
</evidence>
<evidence type="ECO:0000313" key="6">
    <source>
        <dbReference type="EMBL" id="KAA6401640.1"/>
    </source>
</evidence>
<feature type="compositionally biased region" description="Basic and acidic residues" evidence="5">
    <location>
        <begin position="985"/>
        <end position="1000"/>
    </location>
</feature>
<feature type="compositionally biased region" description="Low complexity" evidence="5">
    <location>
        <begin position="1359"/>
        <end position="1371"/>
    </location>
</feature>
<dbReference type="Pfam" id="PF13516">
    <property type="entry name" value="LRR_6"/>
    <property type="match status" value="4"/>
</dbReference>
<keyword evidence="2" id="KW-0963">Cytoplasm</keyword>
<proteinExistence type="predicted"/>
<feature type="compositionally biased region" description="Basic and acidic residues" evidence="5">
    <location>
        <begin position="1132"/>
        <end position="1141"/>
    </location>
</feature>
<feature type="compositionally biased region" description="Low complexity" evidence="5">
    <location>
        <begin position="1237"/>
        <end position="1246"/>
    </location>
</feature>
<feature type="coiled-coil region" evidence="4">
    <location>
        <begin position="1477"/>
        <end position="1504"/>
    </location>
</feature>
<feature type="region of interest" description="Disordered" evidence="5">
    <location>
        <begin position="1356"/>
        <end position="1391"/>
    </location>
</feature>